<gene>
    <name evidence="1" type="ORF">XENOCAPTIV_002953</name>
</gene>
<proteinExistence type="predicted"/>
<protein>
    <submittedName>
        <fullName evidence="1">Uncharacterized protein</fullName>
    </submittedName>
</protein>
<dbReference type="EMBL" id="JAHRIN010026511">
    <property type="protein sequence ID" value="MEQ2200777.1"/>
    <property type="molecule type" value="Genomic_DNA"/>
</dbReference>
<keyword evidence="2" id="KW-1185">Reference proteome</keyword>
<dbReference type="Proteomes" id="UP001434883">
    <property type="component" value="Unassembled WGS sequence"/>
</dbReference>
<name>A0ABV0QY54_9TELE</name>
<sequence>MKSGQDQRKRWKSIQLSRPDAGEGVQHYFRLSRAQFVNLLTRIGAASHTRKPTIGAQFQLKNSLYVYAPYAPQTLDISKAQRKMRETCHRSWSHLSILKIVVTMEGLLLKEIRTSFDKIWMMLGRLLWKRVYMTGQLIWFPGRLCSFKQIARMLSPRL</sequence>
<reference evidence="1 2" key="1">
    <citation type="submission" date="2021-06" db="EMBL/GenBank/DDBJ databases">
        <authorList>
            <person name="Palmer J.M."/>
        </authorList>
    </citation>
    <scope>NUCLEOTIDE SEQUENCE [LARGE SCALE GENOMIC DNA]</scope>
    <source>
        <strain evidence="1 2">XC_2019</strain>
        <tissue evidence="1">Muscle</tissue>
    </source>
</reference>
<accession>A0ABV0QY54</accession>
<comment type="caution">
    <text evidence="1">The sequence shown here is derived from an EMBL/GenBank/DDBJ whole genome shotgun (WGS) entry which is preliminary data.</text>
</comment>
<evidence type="ECO:0000313" key="2">
    <source>
        <dbReference type="Proteomes" id="UP001434883"/>
    </source>
</evidence>
<organism evidence="1 2">
    <name type="scientific">Xenoophorus captivus</name>
    <dbReference type="NCBI Taxonomy" id="1517983"/>
    <lineage>
        <taxon>Eukaryota</taxon>
        <taxon>Metazoa</taxon>
        <taxon>Chordata</taxon>
        <taxon>Craniata</taxon>
        <taxon>Vertebrata</taxon>
        <taxon>Euteleostomi</taxon>
        <taxon>Actinopterygii</taxon>
        <taxon>Neopterygii</taxon>
        <taxon>Teleostei</taxon>
        <taxon>Neoteleostei</taxon>
        <taxon>Acanthomorphata</taxon>
        <taxon>Ovalentaria</taxon>
        <taxon>Atherinomorphae</taxon>
        <taxon>Cyprinodontiformes</taxon>
        <taxon>Goodeidae</taxon>
        <taxon>Xenoophorus</taxon>
    </lineage>
</organism>
<evidence type="ECO:0000313" key="1">
    <source>
        <dbReference type="EMBL" id="MEQ2200777.1"/>
    </source>
</evidence>